<feature type="region of interest" description="Disordered" evidence="1">
    <location>
        <begin position="1"/>
        <end position="30"/>
    </location>
</feature>
<dbReference type="Pfam" id="PF10346">
    <property type="entry name" value="Con-6"/>
    <property type="match status" value="2"/>
</dbReference>
<organism evidence="2 3">
    <name type="scientific">Trematosphaeria pertusa</name>
    <dbReference type="NCBI Taxonomy" id="390896"/>
    <lineage>
        <taxon>Eukaryota</taxon>
        <taxon>Fungi</taxon>
        <taxon>Dikarya</taxon>
        <taxon>Ascomycota</taxon>
        <taxon>Pezizomycotina</taxon>
        <taxon>Dothideomycetes</taxon>
        <taxon>Pleosporomycetidae</taxon>
        <taxon>Pleosporales</taxon>
        <taxon>Massarineae</taxon>
        <taxon>Trematosphaeriaceae</taxon>
        <taxon>Trematosphaeria</taxon>
    </lineage>
</organism>
<protein>
    <recommendedName>
        <fullName evidence="4">Conidiation protein 6</fullName>
    </recommendedName>
</protein>
<dbReference type="EMBL" id="ML987206">
    <property type="protein sequence ID" value="KAF2243121.1"/>
    <property type="molecule type" value="Genomic_DNA"/>
</dbReference>
<dbReference type="RefSeq" id="XP_033678125.1">
    <property type="nucleotide sequence ID" value="XM_033830201.1"/>
</dbReference>
<keyword evidence="3" id="KW-1185">Reference proteome</keyword>
<evidence type="ECO:0000313" key="3">
    <source>
        <dbReference type="Proteomes" id="UP000800094"/>
    </source>
</evidence>
<name>A0A6A6HYI8_9PLEO</name>
<dbReference type="PANTHER" id="PTHR36576:SF2">
    <property type="entry name" value="PROTEIN CON-6, PUTATIVE (AFU_ORTHOLOGUE AFUA_4G03615)-RELATED"/>
    <property type="match status" value="1"/>
</dbReference>
<dbReference type="InterPro" id="IPR052670">
    <property type="entry name" value="UPF0654_domain"/>
</dbReference>
<reference evidence="2" key="1">
    <citation type="journal article" date="2020" name="Stud. Mycol.">
        <title>101 Dothideomycetes genomes: a test case for predicting lifestyles and emergence of pathogens.</title>
        <authorList>
            <person name="Haridas S."/>
            <person name="Albert R."/>
            <person name="Binder M."/>
            <person name="Bloem J."/>
            <person name="Labutti K."/>
            <person name="Salamov A."/>
            <person name="Andreopoulos B."/>
            <person name="Baker S."/>
            <person name="Barry K."/>
            <person name="Bills G."/>
            <person name="Bluhm B."/>
            <person name="Cannon C."/>
            <person name="Castanera R."/>
            <person name="Culley D."/>
            <person name="Daum C."/>
            <person name="Ezra D."/>
            <person name="Gonzalez J."/>
            <person name="Henrissat B."/>
            <person name="Kuo A."/>
            <person name="Liang C."/>
            <person name="Lipzen A."/>
            <person name="Lutzoni F."/>
            <person name="Magnuson J."/>
            <person name="Mondo S."/>
            <person name="Nolan M."/>
            <person name="Ohm R."/>
            <person name="Pangilinan J."/>
            <person name="Park H.-J."/>
            <person name="Ramirez L."/>
            <person name="Alfaro M."/>
            <person name="Sun H."/>
            <person name="Tritt A."/>
            <person name="Yoshinaga Y."/>
            <person name="Zwiers L.-H."/>
            <person name="Turgeon B."/>
            <person name="Goodwin S."/>
            <person name="Spatafora J."/>
            <person name="Crous P."/>
            <person name="Grigoriev I."/>
        </authorList>
    </citation>
    <scope>NUCLEOTIDE SEQUENCE</scope>
    <source>
        <strain evidence="2">CBS 122368</strain>
    </source>
</reference>
<sequence length="85" mass="9600">MTDPANVAIGHKATITNPRTSEQAKDHSRKVLEEEHRDKLYEMQNEEIEANKNKTRVAGGLKAAVSNPLVSEEKKEEAKKKLEEM</sequence>
<dbReference type="OrthoDB" id="5419162at2759"/>
<dbReference type="InterPro" id="IPR018824">
    <property type="entry name" value="Conidiation-specific_6"/>
</dbReference>
<evidence type="ECO:0008006" key="4">
    <source>
        <dbReference type="Google" id="ProtNLM"/>
    </source>
</evidence>
<accession>A0A6A6HYI8</accession>
<evidence type="ECO:0000256" key="1">
    <source>
        <dbReference type="SAM" id="MobiDB-lite"/>
    </source>
</evidence>
<dbReference type="PANTHER" id="PTHR36576">
    <property type="entry name" value="UPF0654 PROTEIN C11D3.01C-RELATED"/>
    <property type="match status" value="1"/>
</dbReference>
<evidence type="ECO:0000313" key="2">
    <source>
        <dbReference type="EMBL" id="KAF2243121.1"/>
    </source>
</evidence>
<dbReference type="GO" id="GO:0005737">
    <property type="term" value="C:cytoplasm"/>
    <property type="evidence" value="ECO:0007669"/>
    <property type="project" value="TreeGrafter"/>
</dbReference>
<proteinExistence type="predicted"/>
<gene>
    <name evidence="2" type="ORF">BU26DRAFT_524080</name>
</gene>
<dbReference type="AlphaFoldDB" id="A0A6A6HYI8"/>
<dbReference type="GeneID" id="54583531"/>
<dbReference type="Proteomes" id="UP000800094">
    <property type="component" value="Unassembled WGS sequence"/>
</dbReference>